<sequence>MEATFILALLSHGYKVRASTLYHLLKGKRTSSVLIYGFLYDCLRFIGWWPTISEQAYFQFLEKLSKAKQIQYHKETNEIQLTKEGQLFLKEHHFSLLDYPAIDLYRFGRSDRESWQLIQFAVQVTSYLSFEEKQYIPLLSTPIPQLYLKRWLQQDKKEQRVQSIKEELLRGFELLPEAESDYLVAQLSGYQQTGKVPQQLTSHKTALEQRLWHTQAVHHLLLLIMYGGNYPALQTLVWPYLEKNLNQSMQET</sequence>
<evidence type="ECO:0008006" key="3">
    <source>
        <dbReference type="Google" id="ProtNLM"/>
    </source>
</evidence>
<dbReference type="RefSeq" id="WP_137274293.1">
    <property type="nucleotide sequence ID" value="NZ_SIYF01000356.1"/>
</dbReference>
<feature type="non-terminal residue" evidence="1">
    <location>
        <position position="252"/>
    </location>
</feature>
<dbReference type="EMBL" id="SIYF01000356">
    <property type="protein sequence ID" value="TKK77071.1"/>
    <property type="molecule type" value="Genomic_DNA"/>
</dbReference>
<name>A0A4U3LMS0_ENTFL</name>
<comment type="caution">
    <text evidence="1">The sequence shown here is derived from an EMBL/GenBank/DDBJ whole genome shotgun (WGS) entry which is preliminary data.</text>
</comment>
<evidence type="ECO:0000313" key="1">
    <source>
        <dbReference type="EMBL" id="TKK77071.1"/>
    </source>
</evidence>
<proteinExistence type="predicted"/>
<dbReference type="Proteomes" id="UP000305511">
    <property type="component" value="Unassembled WGS sequence"/>
</dbReference>
<organism evidence="1 2">
    <name type="scientific">Enterococcus faecalis</name>
    <name type="common">Streptococcus faecalis</name>
    <dbReference type="NCBI Taxonomy" id="1351"/>
    <lineage>
        <taxon>Bacteria</taxon>
        <taxon>Bacillati</taxon>
        <taxon>Bacillota</taxon>
        <taxon>Bacilli</taxon>
        <taxon>Lactobacillales</taxon>
        <taxon>Enterococcaceae</taxon>
        <taxon>Enterococcus</taxon>
    </lineage>
</organism>
<gene>
    <name evidence="1" type="ORF">EY666_13345</name>
</gene>
<reference evidence="1 2" key="1">
    <citation type="submission" date="2019-02" db="EMBL/GenBank/DDBJ databases">
        <title>Bacteria dissemination in different level of health care in South Africa: the effectiveness of infections prevention and control.</title>
        <authorList>
            <person name="Shobo C."/>
            <person name="Amoako D.G."/>
            <person name="Allam M."/>
            <person name="Ismail A."/>
            <person name="Bester L.A."/>
            <person name="Essack S.Y."/>
        </authorList>
    </citation>
    <scope>NUCLEOTIDE SEQUENCE [LARGE SCALE GENOMIC DNA]</scope>
    <source>
        <strain evidence="1 2">2SIL2</strain>
    </source>
</reference>
<dbReference type="AlphaFoldDB" id="A0A4U3LMS0"/>
<protein>
    <recommendedName>
        <fullName evidence="3">Helicase Helix-turn-helix domain-containing protein</fullName>
    </recommendedName>
</protein>
<accession>A0A4U3LMS0</accession>
<evidence type="ECO:0000313" key="2">
    <source>
        <dbReference type="Proteomes" id="UP000305511"/>
    </source>
</evidence>